<gene>
    <name evidence="2" type="ORF">FEF65_01045</name>
</gene>
<dbReference type="Proteomes" id="UP000306585">
    <property type="component" value="Unassembled WGS sequence"/>
</dbReference>
<dbReference type="AlphaFoldDB" id="A0A5R9GW51"/>
<dbReference type="InterPro" id="IPR014710">
    <property type="entry name" value="RmlC-like_jellyroll"/>
</dbReference>
<proteinExistence type="predicted"/>
<dbReference type="InterPro" id="IPR011051">
    <property type="entry name" value="RmlC_Cupin_sf"/>
</dbReference>
<evidence type="ECO:0000313" key="2">
    <source>
        <dbReference type="EMBL" id="TLS69105.1"/>
    </source>
</evidence>
<accession>A0A5R9GW51</accession>
<dbReference type="SUPFAM" id="SSF51182">
    <property type="entry name" value="RmlC-like cupins"/>
    <property type="match status" value="1"/>
</dbReference>
<feature type="domain" description="Cupin type-2" evidence="1">
    <location>
        <begin position="57"/>
        <end position="115"/>
    </location>
</feature>
<organism evidence="2 3">
    <name type="scientific">Mariprofundus erugo</name>
    <dbReference type="NCBI Taxonomy" id="2528639"/>
    <lineage>
        <taxon>Bacteria</taxon>
        <taxon>Pseudomonadati</taxon>
        <taxon>Pseudomonadota</taxon>
        <taxon>Candidatius Mariprofundia</taxon>
        <taxon>Mariprofundales</taxon>
        <taxon>Mariprofundaceae</taxon>
        <taxon>Mariprofundus</taxon>
    </lineage>
</organism>
<reference evidence="2 3" key="1">
    <citation type="journal article" date="2019" name="Appl. Environ. Microbiol.">
        <title>Environmental Evidence and Genomic Insight of Iron-oxidizing Bacteria Preference Towards More Corrosion Resistant Stainless Steel at Higher Salinities.</title>
        <authorList>
            <person name="Garrison C.E."/>
            <person name="Price K.A."/>
            <person name="Field E.K."/>
        </authorList>
    </citation>
    <scope>NUCLEOTIDE SEQUENCE [LARGE SCALE GENOMIC DNA]</scope>
    <source>
        <strain evidence="2 3">P3</strain>
    </source>
</reference>
<keyword evidence="3" id="KW-1185">Reference proteome</keyword>
<dbReference type="CDD" id="cd06981">
    <property type="entry name" value="cupin_reut_a1446"/>
    <property type="match status" value="1"/>
</dbReference>
<dbReference type="Pfam" id="PF07883">
    <property type="entry name" value="Cupin_2"/>
    <property type="match status" value="1"/>
</dbReference>
<name>A0A5R9GW51_9PROT</name>
<dbReference type="InterPro" id="IPR013096">
    <property type="entry name" value="Cupin_2"/>
</dbReference>
<comment type="caution">
    <text evidence="2">The sequence shown here is derived from an EMBL/GenBank/DDBJ whole genome shotgun (WGS) entry which is preliminary data.</text>
</comment>
<dbReference type="EMBL" id="VBRY01000001">
    <property type="protein sequence ID" value="TLS69105.1"/>
    <property type="molecule type" value="Genomic_DNA"/>
</dbReference>
<evidence type="ECO:0000259" key="1">
    <source>
        <dbReference type="Pfam" id="PF07883"/>
    </source>
</evidence>
<evidence type="ECO:0000313" key="3">
    <source>
        <dbReference type="Proteomes" id="UP000306585"/>
    </source>
</evidence>
<protein>
    <submittedName>
        <fullName evidence="2">Cupin domain-containing protein</fullName>
    </submittedName>
</protein>
<dbReference type="OrthoDB" id="9798585at2"/>
<sequence>MPHSIAADARHETGHIFAPSGHATDQELIEILASHDGMRIERIVSHGQCSPDGFWYDQDEDEWVLLLSGAAAIAFACDESLQELKPGDYLLIPAGKRHRVAWTSPQEATVWLAIFSSQPLIATKQAEK</sequence>
<dbReference type="RefSeq" id="WP_138237919.1">
    <property type="nucleotide sequence ID" value="NZ_VBRY01000001.1"/>
</dbReference>
<dbReference type="Gene3D" id="2.60.120.10">
    <property type="entry name" value="Jelly Rolls"/>
    <property type="match status" value="1"/>
</dbReference>